<dbReference type="Gene3D" id="3.90.1200.10">
    <property type="match status" value="1"/>
</dbReference>
<keyword evidence="3" id="KW-1185">Reference proteome</keyword>
<evidence type="ECO:0000313" key="3">
    <source>
        <dbReference type="Proteomes" id="UP000234331"/>
    </source>
</evidence>
<organism evidence="2 3">
    <name type="scientific">Frankia canadensis</name>
    <dbReference type="NCBI Taxonomy" id="1836972"/>
    <lineage>
        <taxon>Bacteria</taxon>
        <taxon>Bacillati</taxon>
        <taxon>Actinomycetota</taxon>
        <taxon>Actinomycetes</taxon>
        <taxon>Frankiales</taxon>
        <taxon>Frankiaceae</taxon>
        <taxon>Frankia</taxon>
    </lineage>
</organism>
<feature type="domain" description="Aminoglycoside phosphotransferase" evidence="1">
    <location>
        <begin position="31"/>
        <end position="260"/>
    </location>
</feature>
<dbReference type="Pfam" id="PF01636">
    <property type="entry name" value="APH"/>
    <property type="match status" value="1"/>
</dbReference>
<dbReference type="RefSeq" id="WP_101831646.1">
    <property type="nucleotide sequence ID" value="NZ_FZMO01000119.1"/>
</dbReference>
<evidence type="ECO:0000313" key="2">
    <source>
        <dbReference type="EMBL" id="SNQ47867.1"/>
    </source>
</evidence>
<dbReference type="SUPFAM" id="SSF56112">
    <property type="entry name" value="Protein kinase-like (PK-like)"/>
    <property type="match status" value="1"/>
</dbReference>
<gene>
    <name evidence="2" type="ORF">FRACA_2050005</name>
</gene>
<protein>
    <recommendedName>
        <fullName evidence="1">Aminoglycoside phosphotransferase domain-containing protein</fullName>
    </recommendedName>
</protein>
<dbReference type="PANTHER" id="PTHR21310">
    <property type="entry name" value="AMINOGLYCOSIDE PHOSPHOTRANSFERASE-RELATED-RELATED"/>
    <property type="match status" value="1"/>
</dbReference>
<dbReference type="InterPro" id="IPR051678">
    <property type="entry name" value="AGP_Transferase"/>
</dbReference>
<name>A0A2I2KQC5_9ACTN</name>
<reference evidence="2 3" key="1">
    <citation type="submission" date="2017-06" db="EMBL/GenBank/DDBJ databases">
        <authorList>
            <person name="Kim H.J."/>
            <person name="Triplett B.A."/>
        </authorList>
    </citation>
    <scope>NUCLEOTIDE SEQUENCE [LARGE SCALE GENOMIC DNA]</scope>
    <source>
        <strain evidence="2">FRACA_ARgP5</strain>
    </source>
</reference>
<dbReference type="InterPro" id="IPR002575">
    <property type="entry name" value="Aminoglycoside_PTrfase"/>
</dbReference>
<sequence>MTLPEPVDPAATSSSDSDELYRLALARTDRSAGFYNHNVRIDTPDGPVVVRIPIPGADTMDLAIWPEAAVVRAINPVVRQSPRLIRASTDPAYQVVEFITGDVLDAVAPRGKRVPDHVLGDVGSLFRQLGGVPLQHLPALPEGWPADGDTATFAHRLSDVTVGVHTRFRDAFGALFTALGFPSDPFETILERWHTLSPRPFRLLHTDIHRKNMIVDAGVTHFLDWELALWGDPVYDLAVHLHKMAYRPDEEDAAQAAWHAAVPAESAVQWTADLAIYLAHERVKSAIVDTVRYTKLITARSESPAAEAALLDKLTTKLTAAHAVWRTGHHPDRREVERQVRLPR</sequence>
<dbReference type="AlphaFoldDB" id="A0A2I2KQC5"/>
<dbReference type="Proteomes" id="UP000234331">
    <property type="component" value="Unassembled WGS sequence"/>
</dbReference>
<dbReference type="PANTHER" id="PTHR21310:SF15">
    <property type="entry name" value="AMINOGLYCOSIDE PHOSPHOTRANSFERASE DOMAIN-CONTAINING PROTEIN"/>
    <property type="match status" value="1"/>
</dbReference>
<dbReference type="EMBL" id="FZMO01000119">
    <property type="protein sequence ID" value="SNQ47867.1"/>
    <property type="molecule type" value="Genomic_DNA"/>
</dbReference>
<proteinExistence type="predicted"/>
<accession>A0A2I2KQC5</accession>
<evidence type="ECO:0000259" key="1">
    <source>
        <dbReference type="Pfam" id="PF01636"/>
    </source>
</evidence>
<dbReference type="InterPro" id="IPR011009">
    <property type="entry name" value="Kinase-like_dom_sf"/>
</dbReference>